<name>A0A3L6G1Q9_MAIZE</name>
<sequence>MCTLSHDELAEVQVMVRPRSQLALPSDPMALASRRFFRQRTWRVPGCISKAMPLPPTSCQRLRRACHLNRRCRPRAMAAMSNGTAPAIQKSNSRGRRRRPPSHPLSLLSRRPCRLLVIAGWLAGA</sequence>
<evidence type="ECO:0000313" key="2">
    <source>
        <dbReference type="EMBL" id="PWZ41092.1"/>
    </source>
</evidence>
<protein>
    <submittedName>
        <fullName evidence="2">Uncharacterized protein</fullName>
    </submittedName>
</protein>
<accession>A0A3L6G1Q9</accession>
<feature type="region of interest" description="Disordered" evidence="1">
    <location>
        <begin position="78"/>
        <end position="106"/>
    </location>
</feature>
<proteinExistence type="predicted"/>
<gene>
    <name evidence="2" type="ORF">Zm00014a_006774</name>
</gene>
<dbReference type="EMBL" id="NCVQ01000003">
    <property type="protein sequence ID" value="PWZ41092.1"/>
    <property type="molecule type" value="Genomic_DNA"/>
</dbReference>
<dbReference type="AlphaFoldDB" id="A0A3L6G1Q9"/>
<feature type="compositionally biased region" description="Polar residues" evidence="1">
    <location>
        <begin position="81"/>
        <end position="92"/>
    </location>
</feature>
<reference evidence="2" key="1">
    <citation type="journal article" date="2018" name="Nat. Genet.">
        <title>Extensive intraspecific gene order and gene structural variations between Mo17 and other maize genomes.</title>
        <authorList>
            <person name="Sun S."/>
            <person name="Zhou Y."/>
            <person name="Chen J."/>
            <person name="Shi J."/>
            <person name="Zhao H."/>
            <person name="Zhao H."/>
            <person name="Song W."/>
            <person name="Zhang M."/>
            <person name="Cui Y."/>
            <person name="Dong X."/>
            <person name="Liu H."/>
            <person name="Ma X."/>
            <person name="Jiao Y."/>
            <person name="Wang B."/>
            <person name="Wei X."/>
            <person name="Stein J.C."/>
            <person name="Glaubitz J.C."/>
            <person name="Lu F."/>
            <person name="Yu G."/>
            <person name="Liang C."/>
            <person name="Fengler K."/>
            <person name="Li B."/>
            <person name="Rafalski A."/>
            <person name="Schnable P.S."/>
            <person name="Ware D.H."/>
            <person name="Buckler E.S."/>
            <person name="Lai J."/>
        </authorList>
    </citation>
    <scope>NUCLEOTIDE SEQUENCE [LARGE SCALE GENOMIC DNA]</scope>
    <source>
        <tissue evidence="2">Seedling</tissue>
    </source>
</reference>
<organism evidence="2">
    <name type="scientific">Zea mays</name>
    <name type="common">Maize</name>
    <dbReference type="NCBI Taxonomy" id="4577"/>
    <lineage>
        <taxon>Eukaryota</taxon>
        <taxon>Viridiplantae</taxon>
        <taxon>Streptophyta</taxon>
        <taxon>Embryophyta</taxon>
        <taxon>Tracheophyta</taxon>
        <taxon>Spermatophyta</taxon>
        <taxon>Magnoliopsida</taxon>
        <taxon>Liliopsida</taxon>
        <taxon>Poales</taxon>
        <taxon>Poaceae</taxon>
        <taxon>PACMAD clade</taxon>
        <taxon>Panicoideae</taxon>
        <taxon>Andropogonodae</taxon>
        <taxon>Andropogoneae</taxon>
        <taxon>Tripsacinae</taxon>
        <taxon>Zea</taxon>
    </lineage>
</organism>
<comment type="caution">
    <text evidence="2">The sequence shown here is derived from an EMBL/GenBank/DDBJ whole genome shotgun (WGS) entry which is preliminary data.</text>
</comment>
<dbReference type="Proteomes" id="UP000251960">
    <property type="component" value="Chromosome 2"/>
</dbReference>
<evidence type="ECO:0000256" key="1">
    <source>
        <dbReference type="SAM" id="MobiDB-lite"/>
    </source>
</evidence>